<keyword evidence="3" id="KW-0472">Membrane</keyword>
<dbReference type="RefSeq" id="WP_152100344.1">
    <property type="nucleotide sequence ID" value="NZ_AP021861.1"/>
</dbReference>
<dbReference type="Proteomes" id="UP000326837">
    <property type="component" value="Chromosome"/>
</dbReference>
<keyword evidence="1" id="KW-0175">Coiled coil</keyword>
<feature type="transmembrane region" description="Helical" evidence="3">
    <location>
        <begin position="16"/>
        <end position="36"/>
    </location>
</feature>
<keyword evidence="3" id="KW-1133">Transmembrane helix</keyword>
<sequence>MEQHDDDDSMPGQDSFIDVVCNMVGILIVLVMIVGVRASRPEEFDAAMTPKKAKPKPQTEQVEQPQLVDASKLKDELAKALKAKEEIENDVARIADLSVQAALTEGRRQQLAVVQAAVEQEIAERRAKLDASGQSQFDVQRAIAEAEIKLTQLTQEQVSLVSQTPDVEEVECVPTPLAKTVEGDEVHVRIKRGLLAVVPADALLEEVRARGGDYIRSGLRDRSSAEDVYGPIDGFRMRLSVKKHMVAVQGPPGMPMPPQATVELQGVFLPISEDIGQTIDQALLPTSPFMRQLKGRRTATPAVTAWVYPDSYGELRTLKRAMWEAGVLLAIRPLPHGQPIIFSTSGTKSSAQ</sequence>
<keyword evidence="5" id="KW-1185">Reference proteome</keyword>
<name>A0A5K7XFS4_9BACT</name>
<feature type="region of interest" description="Disordered" evidence="2">
    <location>
        <begin position="46"/>
        <end position="66"/>
    </location>
</feature>
<dbReference type="AlphaFoldDB" id="A0A5K7XFS4"/>
<evidence type="ECO:0000313" key="4">
    <source>
        <dbReference type="EMBL" id="BBO34852.1"/>
    </source>
</evidence>
<protein>
    <submittedName>
        <fullName evidence="4">Uncharacterized protein</fullName>
    </submittedName>
</protein>
<accession>A0A5K7XFS4</accession>
<reference evidence="5" key="1">
    <citation type="submission" date="2019-10" db="EMBL/GenBank/DDBJ databases">
        <title>Lacipirellula parvula gen. nov., sp. nov., representing a lineage of planctomycetes widespread in freshwater anoxic habitats, and description of the family Lacipirellulaceae.</title>
        <authorList>
            <person name="Dedysh S.N."/>
            <person name="Kulichevskaya I.S."/>
            <person name="Beletsky A.V."/>
            <person name="Rakitin A.L."/>
            <person name="Mardanov A.V."/>
            <person name="Ivanova A.A."/>
            <person name="Saltykova V.X."/>
            <person name="Rijpstra W.I.C."/>
            <person name="Sinninghe Damste J.S."/>
            <person name="Ravin N.V."/>
        </authorList>
    </citation>
    <scope>NUCLEOTIDE SEQUENCE [LARGE SCALE GENOMIC DNA]</scope>
    <source>
        <strain evidence="5">PX69</strain>
    </source>
</reference>
<evidence type="ECO:0000313" key="5">
    <source>
        <dbReference type="Proteomes" id="UP000326837"/>
    </source>
</evidence>
<organism evidence="4 5">
    <name type="scientific">Lacipirellula parvula</name>
    <dbReference type="NCBI Taxonomy" id="2650471"/>
    <lineage>
        <taxon>Bacteria</taxon>
        <taxon>Pseudomonadati</taxon>
        <taxon>Planctomycetota</taxon>
        <taxon>Planctomycetia</taxon>
        <taxon>Pirellulales</taxon>
        <taxon>Lacipirellulaceae</taxon>
        <taxon>Lacipirellula</taxon>
    </lineage>
</organism>
<evidence type="ECO:0000256" key="3">
    <source>
        <dbReference type="SAM" id="Phobius"/>
    </source>
</evidence>
<keyword evidence="3" id="KW-0812">Transmembrane</keyword>
<dbReference type="KEGG" id="lpav:PLANPX_4464"/>
<feature type="coiled-coil region" evidence="1">
    <location>
        <begin position="70"/>
        <end position="97"/>
    </location>
</feature>
<evidence type="ECO:0000256" key="1">
    <source>
        <dbReference type="SAM" id="Coils"/>
    </source>
</evidence>
<gene>
    <name evidence="4" type="ORF">PLANPX_4464</name>
</gene>
<dbReference type="EMBL" id="AP021861">
    <property type="protein sequence ID" value="BBO34852.1"/>
    <property type="molecule type" value="Genomic_DNA"/>
</dbReference>
<evidence type="ECO:0000256" key="2">
    <source>
        <dbReference type="SAM" id="MobiDB-lite"/>
    </source>
</evidence>
<proteinExistence type="predicted"/>